<keyword evidence="2" id="KW-1185">Reference proteome</keyword>
<gene>
    <name evidence="1" type="ORF">NDU88_004305</name>
</gene>
<protein>
    <submittedName>
        <fullName evidence="1">Uncharacterized protein</fullName>
    </submittedName>
</protein>
<comment type="caution">
    <text evidence="1">The sequence shown here is derived from an EMBL/GenBank/DDBJ whole genome shotgun (WGS) entry which is preliminary data.</text>
</comment>
<dbReference type="Proteomes" id="UP001066276">
    <property type="component" value="Chromosome 4_1"/>
</dbReference>
<dbReference type="AlphaFoldDB" id="A0AAV7T7H0"/>
<organism evidence="1 2">
    <name type="scientific">Pleurodeles waltl</name>
    <name type="common">Iberian ribbed newt</name>
    <dbReference type="NCBI Taxonomy" id="8319"/>
    <lineage>
        <taxon>Eukaryota</taxon>
        <taxon>Metazoa</taxon>
        <taxon>Chordata</taxon>
        <taxon>Craniata</taxon>
        <taxon>Vertebrata</taxon>
        <taxon>Euteleostomi</taxon>
        <taxon>Amphibia</taxon>
        <taxon>Batrachia</taxon>
        <taxon>Caudata</taxon>
        <taxon>Salamandroidea</taxon>
        <taxon>Salamandridae</taxon>
        <taxon>Pleurodelinae</taxon>
        <taxon>Pleurodeles</taxon>
    </lineage>
</organism>
<evidence type="ECO:0000313" key="1">
    <source>
        <dbReference type="EMBL" id="KAJ1172458.1"/>
    </source>
</evidence>
<name>A0AAV7T7H0_PLEWA</name>
<dbReference type="EMBL" id="JANPWB010000007">
    <property type="protein sequence ID" value="KAJ1172458.1"/>
    <property type="molecule type" value="Genomic_DNA"/>
</dbReference>
<accession>A0AAV7T7H0</accession>
<sequence>MSSGAYARSQRRRLNAVAVFVALLRADLNKVLERVTTAETYITGLQSTSKKFEDQVRSLTAEHGQLAVRLEDQEERAWRNNIRVVGVPEGVEGLSFELFMETLITDYLRPKRLSTFFTVEWTHRAPVHPLSLGGPQVQFWGQ</sequence>
<evidence type="ECO:0000313" key="2">
    <source>
        <dbReference type="Proteomes" id="UP001066276"/>
    </source>
</evidence>
<proteinExistence type="predicted"/>
<dbReference type="Gene3D" id="3.30.70.1820">
    <property type="entry name" value="L1 transposable element, RRM domain"/>
    <property type="match status" value="1"/>
</dbReference>
<reference evidence="1" key="1">
    <citation type="journal article" date="2022" name="bioRxiv">
        <title>Sequencing and chromosome-scale assembly of the giantPleurodeles waltlgenome.</title>
        <authorList>
            <person name="Brown T."/>
            <person name="Elewa A."/>
            <person name="Iarovenko S."/>
            <person name="Subramanian E."/>
            <person name="Araus A.J."/>
            <person name="Petzold A."/>
            <person name="Susuki M."/>
            <person name="Suzuki K.-i.T."/>
            <person name="Hayashi T."/>
            <person name="Toyoda A."/>
            <person name="Oliveira C."/>
            <person name="Osipova E."/>
            <person name="Leigh N.D."/>
            <person name="Simon A."/>
            <person name="Yun M.H."/>
        </authorList>
    </citation>
    <scope>NUCLEOTIDE SEQUENCE</scope>
    <source>
        <strain evidence="1">20211129_DDA</strain>
        <tissue evidence="1">Liver</tissue>
    </source>
</reference>